<dbReference type="Pfam" id="PF01980">
    <property type="entry name" value="TrmO_N"/>
    <property type="match status" value="1"/>
</dbReference>
<dbReference type="InterPro" id="IPR036413">
    <property type="entry name" value="YaeB-like_sf"/>
</dbReference>
<evidence type="ECO:0000259" key="3">
    <source>
        <dbReference type="PROSITE" id="PS51668"/>
    </source>
</evidence>
<dbReference type="InterPro" id="IPR023368">
    <property type="entry name" value="UPF0066_cons_site"/>
</dbReference>
<dbReference type="STRING" id="1121256.SAMN02746089_02248"/>
<comment type="similarity">
    <text evidence="2">Belongs to the tRNA methyltransferase O family.</text>
</comment>
<sequence length="138" mass="15597">MKLVSIGVIHSQYSKREEAPRQGRLSDKEAILEIYPEFEEGLQDIKNKKHLIVLYWCHLGRRDVLKTTTPFGPEIKGVFSTRSPSRPNPIAFCVVDLLKVEGNKLYVKGIDALDGSPLLDIKPYVYDLDSIKGPDDTL</sequence>
<keyword evidence="4" id="KW-0489">Methyltransferase</keyword>
<reference evidence="4 5" key="1">
    <citation type="submission" date="2016-11" db="EMBL/GenBank/DDBJ databases">
        <authorList>
            <person name="Jaros S."/>
            <person name="Januszkiewicz K."/>
            <person name="Wedrychowicz H."/>
        </authorList>
    </citation>
    <scope>NUCLEOTIDE SEQUENCE [LARGE SCALE GENOMIC DNA]</scope>
    <source>
        <strain evidence="4 5">DSM 17918</strain>
    </source>
</reference>
<evidence type="ECO:0000256" key="2">
    <source>
        <dbReference type="ARBA" id="ARBA00033753"/>
    </source>
</evidence>
<protein>
    <submittedName>
        <fullName evidence="4">tRNA-Thr(GGU) m(6)t(6)A37 methyltransferase TsaA</fullName>
    </submittedName>
</protein>
<feature type="domain" description="TsaA-like" evidence="3">
    <location>
        <begin position="3"/>
        <end position="133"/>
    </location>
</feature>
<dbReference type="AlphaFoldDB" id="A0A1M5D2M6"/>
<keyword evidence="1" id="KW-0949">S-adenosyl-L-methionine</keyword>
<organism evidence="4 5">
    <name type="scientific">Caldanaerobius fijiensis DSM 17918</name>
    <dbReference type="NCBI Taxonomy" id="1121256"/>
    <lineage>
        <taxon>Bacteria</taxon>
        <taxon>Bacillati</taxon>
        <taxon>Bacillota</taxon>
        <taxon>Clostridia</taxon>
        <taxon>Thermoanaerobacterales</taxon>
        <taxon>Thermoanaerobacteraceae</taxon>
        <taxon>Caldanaerobius</taxon>
    </lineage>
</organism>
<dbReference type="Proteomes" id="UP000184088">
    <property type="component" value="Unassembled WGS sequence"/>
</dbReference>
<dbReference type="PROSITE" id="PS01318">
    <property type="entry name" value="TSAA_1"/>
    <property type="match status" value="1"/>
</dbReference>
<dbReference type="SUPFAM" id="SSF118196">
    <property type="entry name" value="YaeB-like"/>
    <property type="match status" value="1"/>
</dbReference>
<dbReference type="InterPro" id="IPR023370">
    <property type="entry name" value="TrmO-like_N"/>
</dbReference>
<dbReference type="EMBL" id="FQVH01000032">
    <property type="protein sequence ID" value="SHF61216.1"/>
    <property type="molecule type" value="Genomic_DNA"/>
</dbReference>
<evidence type="ECO:0000313" key="5">
    <source>
        <dbReference type="Proteomes" id="UP000184088"/>
    </source>
</evidence>
<keyword evidence="5" id="KW-1185">Reference proteome</keyword>
<dbReference type="PANTHER" id="PTHR12818:SF0">
    <property type="entry name" value="TRNA (ADENINE(37)-N6)-METHYLTRANSFERASE"/>
    <property type="match status" value="1"/>
</dbReference>
<dbReference type="NCBIfam" id="TIGR00104">
    <property type="entry name" value="tRNA_TsaA"/>
    <property type="match status" value="1"/>
</dbReference>
<dbReference type="InterPro" id="IPR036414">
    <property type="entry name" value="YaeB_N_sf"/>
</dbReference>
<name>A0A1M5D2M6_9THEO</name>
<proteinExistence type="inferred from homology"/>
<dbReference type="RefSeq" id="WP_073345381.1">
    <property type="nucleotide sequence ID" value="NZ_FQVH01000032.1"/>
</dbReference>
<dbReference type="CDD" id="cd09281">
    <property type="entry name" value="UPF0066"/>
    <property type="match status" value="1"/>
</dbReference>
<dbReference type="GO" id="GO:0008168">
    <property type="term" value="F:methyltransferase activity"/>
    <property type="evidence" value="ECO:0007669"/>
    <property type="project" value="UniProtKB-KW"/>
</dbReference>
<keyword evidence="4" id="KW-0808">Transferase</keyword>
<evidence type="ECO:0000313" key="4">
    <source>
        <dbReference type="EMBL" id="SHF61216.1"/>
    </source>
</evidence>
<gene>
    <name evidence="4" type="ORF">SAMN02746089_02248</name>
</gene>
<dbReference type="PANTHER" id="PTHR12818">
    <property type="entry name" value="TRNA (ADENINE(37)-N6)-METHYLTRANSFERASE"/>
    <property type="match status" value="1"/>
</dbReference>
<accession>A0A1M5D2M6</accession>
<dbReference type="OrthoDB" id="9804309at2"/>
<dbReference type="GO" id="GO:0032259">
    <property type="term" value="P:methylation"/>
    <property type="evidence" value="ECO:0007669"/>
    <property type="project" value="UniProtKB-KW"/>
</dbReference>
<dbReference type="InterPro" id="IPR040372">
    <property type="entry name" value="YaeB-like"/>
</dbReference>
<evidence type="ECO:0000256" key="1">
    <source>
        <dbReference type="ARBA" id="ARBA00022691"/>
    </source>
</evidence>
<dbReference type="Gene3D" id="2.40.30.70">
    <property type="entry name" value="YaeB-like"/>
    <property type="match status" value="1"/>
</dbReference>
<dbReference type="PROSITE" id="PS51668">
    <property type="entry name" value="TSAA_2"/>
    <property type="match status" value="1"/>
</dbReference>